<comment type="caution">
    <text evidence="1">The sequence shown here is derived from an EMBL/GenBank/DDBJ whole genome shotgun (WGS) entry which is preliminary data.</text>
</comment>
<dbReference type="AlphaFoldDB" id="A0A0F8YBX3"/>
<organism evidence="1">
    <name type="scientific">marine sediment metagenome</name>
    <dbReference type="NCBI Taxonomy" id="412755"/>
    <lineage>
        <taxon>unclassified sequences</taxon>
        <taxon>metagenomes</taxon>
        <taxon>ecological metagenomes</taxon>
    </lineage>
</organism>
<reference evidence="1" key="1">
    <citation type="journal article" date="2015" name="Nature">
        <title>Complex archaea that bridge the gap between prokaryotes and eukaryotes.</title>
        <authorList>
            <person name="Spang A."/>
            <person name="Saw J.H."/>
            <person name="Jorgensen S.L."/>
            <person name="Zaremba-Niedzwiedzka K."/>
            <person name="Martijn J."/>
            <person name="Lind A.E."/>
            <person name="van Eijk R."/>
            <person name="Schleper C."/>
            <person name="Guy L."/>
            <person name="Ettema T.J."/>
        </authorList>
    </citation>
    <scope>NUCLEOTIDE SEQUENCE</scope>
</reference>
<feature type="non-terminal residue" evidence="1">
    <location>
        <position position="108"/>
    </location>
</feature>
<dbReference type="EMBL" id="LAZR01054295">
    <property type="protein sequence ID" value="KKK78853.1"/>
    <property type="molecule type" value="Genomic_DNA"/>
</dbReference>
<accession>A0A0F8YBX3</accession>
<evidence type="ECO:0000313" key="1">
    <source>
        <dbReference type="EMBL" id="KKK78853.1"/>
    </source>
</evidence>
<gene>
    <name evidence="1" type="ORF">LCGC14_2839350</name>
</gene>
<protein>
    <submittedName>
        <fullName evidence="1">Uncharacterized protein</fullName>
    </submittedName>
</protein>
<sequence length="108" mass="12579">MTEPIVCRWCKLPSTNADRLQITTEGFPEHETCEDPFTGEEEINPYDASEHSLLSMIEIAAKDRNNKPQTVLDFYYGRYRVHVYRMDGGYEGVMRRVRVDFMEVPSPT</sequence>
<proteinExistence type="predicted"/>
<name>A0A0F8YBX3_9ZZZZ</name>